<gene>
    <name evidence="4" type="ORF">DL546_000172</name>
</gene>
<accession>A0A420Y275</accession>
<feature type="domain" description="Brl1/Brr6" evidence="3">
    <location>
        <begin position="261"/>
        <end position="395"/>
    </location>
</feature>
<keyword evidence="2" id="KW-0472">Membrane</keyword>
<proteinExistence type="predicted"/>
<dbReference type="OrthoDB" id="5961at2759"/>
<dbReference type="GO" id="GO:0006998">
    <property type="term" value="P:nuclear envelope organization"/>
    <property type="evidence" value="ECO:0007669"/>
    <property type="project" value="InterPro"/>
</dbReference>
<dbReference type="AlphaFoldDB" id="A0A420Y275"/>
<reference evidence="4 5" key="1">
    <citation type="submission" date="2018-08" db="EMBL/GenBank/DDBJ databases">
        <title>Draft genome of the lignicolous fungus Coniochaeta pulveracea.</title>
        <authorList>
            <person name="Borstlap C.J."/>
            <person name="De Witt R.N."/>
            <person name="Botha A."/>
            <person name="Volschenk H."/>
        </authorList>
    </citation>
    <scope>NUCLEOTIDE SEQUENCE [LARGE SCALE GENOMIC DNA]</scope>
    <source>
        <strain evidence="4 5">CAB683</strain>
    </source>
</reference>
<dbReference type="SMART" id="SM01042">
    <property type="entry name" value="Brr6_like_C_C"/>
    <property type="match status" value="1"/>
</dbReference>
<feature type="transmembrane region" description="Helical" evidence="2">
    <location>
        <begin position="372"/>
        <end position="391"/>
    </location>
</feature>
<dbReference type="InterPro" id="IPR040202">
    <property type="entry name" value="Brl1/Brr6"/>
</dbReference>
<protein>
    <recommendedName>
        <fullName evidence="3">Brl1/Brr6 domain-containing protein</fullName>
    </recommendedName>
</protein>
<feature type="compositionally biased region" description="Polar residues" evidence="1">
    <location>
        <begin position="143"/>
        <end position="168"/>
    </location>
</feature>
<dbReference type="Pfam" id="PF10104">
    <property type="entry name" value="Brr6_like_C_C"/>
    <property type="match status" value="1"/>
</dbReference>
<feature type="region of interest" description="Disordered" evidence="1">
    <location>
        <begin position="405"/>
        <end position="426"/>
    </location>
</feature>
<organism evidence="4 5">
    <name type="scientific">Coniochaeta pulveracea</name>
    <dbReference type="NCBI Taxonomy" id="177199"/>
    <lineage>
        <taxon>Eukaryota</taxon>
        <taxon>Fungi</taxon>
        <taxon>Dikarya</taxon>
        <taxon>Ascomycota</taxon>
        <taxon>Pezizomycotina</taxon>
        <taxon>Sordariomycetes</taxon>
        <taxon>Sordariomycetidae</taxon>
        <taxon>Coniochaetales</taxon>
        <taxon>Coniochaetaceae</taxon>
        <taxon>Coniochaeta</taxon>
    </lineage>
</organism>
<dbReference type="STRING" id="177199.A0A420Y275"/>
<dbReference type="InterPro" id="IPR018767">
    <property type="entry name" value="Brl1/Brr6_dom"/>
</dbReference>
<evidence type="ECO:0000256" key="1">
    <source>
        <dbReference type="SAM" id="MobiDB-lite"/>
    </source>
</evidence>
<sequence>MSRRTYESPMDWEYQNAGPVDPSSPFAKISQHPRSSGFESSPSRFGQQSRNPFAAPARPLSNNSQSKPLPPPPPHSNFFNPQLQPQVQSKFAAPAFRNPAFTTPQKRIDELQFSEMSGAESSPAMTEDSEMPDDTPEVDRQQSDLSRMTITPANRKLFSTVTTASTGTGKPRSRTPGKGEISRGTRDLHSRGKIRKRTRQTGDRDVGSVRLRLPHDSDESDSDWEQELNNGKTKKRPSTKQGAVAGFLSAITMNPDAPIILSRWVQFSLNFLLIGALLWCIWGGISMVRADLASATEKARADLLAEMQICSLEYTKNRCSPKAERLPALGKVCDEWEACMNQDPSSVMKVQVSAKNLAEVLNEFTSVLNAKAWLFIMSFFFVAFLANNIGFSRYRYTADGSMHQAQTQHPFPSQPAAPPMLTSPMPHHDPNQAYIWAPISQTPRHIRRGILANDDATDTDNSPEPMKSIMAPPQTPGSRRSPSKMERDRGRSPTKSGR</sequence>
<comment type="caution">
    <text evidence="4">The sequence shown here is derived from an EMBL/GenBank/DDBJ whole genome shotgun (WGS) entry which is preliminary data.</text>
</comment>
<dbReference type="GO" id="GO:0055088">
    <property type="term" value="P:lipid homeostasis"/>
    <property type="evidence" value="ECO:0007669"/>
    <property type="project" value="InterPro"/>
</dbReference>
<keyword evidence="2" id="KW-1133">Transmembrane helix</keyword>
<feature type="compositionally biased region" description="Polar residues" evidence="1">
    <location>
        <begin position="32"/>
        <end position="51"/>
    </location>
</feature>
<evidence type="ECO:0000256" key="2">
    <source>
        <dbReference type="SAM" id="Phobius"/>
    </source>
</evidence>
<name>A0A420Y275_9PEZI</name>
<dbReference type="EMBL" id="QVQW01000063">
    <property type="protein sequence ID" value="RKU41969.1"/>
    <property type="molecule type" value="Genomic_DNA"/>
</dbReference>
<feature type="compositionally biased region" description="Acidic residues" evidence="1">
    <location>
        <begin position="127"/>
        <end position="136"/>
    </location>
</feature>
<dbReference type="GO" id="GO:0031965">
    <property type="term" value="C:nuclear membrane"/>
    <property type="evidence" value="ECO:0007669"/>
    <property type="project" value="InterPro"/>
</dbReference>
<evidence type="ECO:0000313" key="4">
    <source>
        <dbReference type="EMBL" id="RKU41969.1"/>
    </source>
</evidence>
<dbReference type="PANTHER" id="PTHR28136">
    <property type="entry name" value="NUCLEUS EXPORT PROTEIN BRR6"/>
    <property type="match status" value="1"/>
</dbReference>
<keyword evidence="2" id="KW-0812">Transmembrane</keyword>
<feature type="region of interest" description="Disordered" evidence="1">
    <location>
        <begin position="1"/>
        <end position="241"/>
    </location>
</feature>
<evidence type="ECO:0000313" key="5">
    <source>
        <dbReference type="Proteomes" id="UP000275385"/>
    </source>
</evidence>
<dbReference type="PANTHER" id="PTHR28136:SF1">
    <property type="entry name" value="NUCLEUS EXPORT PROTEIN BRL1"/>
    <property type="match status" value="1"/>
</dbReference>
<feature type="transmembrane region" description="Helical" evidence="2">
    <location>
        <begin position="267"/>
        <end position="285"/>
    </location>
</feature>
<evidence type="ECO:0000259" key="3">
    <source>
        <dbReference type="SMART" id="SM01042"/>
    </source>
</evidence>
<keyword evidence="5" id="KW-1185">Reference proteome</keyword>
<feature type="region of interest" description="Disordered" evidence="1">
    <location>
        <begin position="454"/>
        <end position="498"/>
    </location>
</feature>
<feature type="compositionally biased region" description="Basic and acidic residues" evidence="1">
    <location>
        <begin position="200"/>
        <end position="217"/>
    </location>
</feature>
<feature type="compositionally biased region" description="Basic and acidic residues" evidence="1">
    <location>
        <begin position="180"/>
        <end position="190"/>
    </location>
</feature>
<dbReference type="Proteomes" id="UP000275385">
    <property type="component" value="Unassembled WGS sequence"/>
</dbReference>